<dbReference type="Proteomes" id="UP000494170">
    <property type="component" value="Unassembled WGS sequence"/>
</dbReference>
<evidence type="ECO:0000256" key="1">
    <source>
        <dbReference type="ARBA" id="ARBA00010790"/>
    </source>
</evidence>
<dbReference type="PANTHER" id="PTHR46056:SF12">
    <property type="entry name" value="LONG-CHAIN-ALCOHOL OXIDASE"/>
    <property type="match status" value="1"/>
</dbReference>
<dbReference type="Pfam" id="PF00732">
    <property type="entry name" value="GMC_oxred_N"/>
    <property type="match status" value="1"/>
</dbReference>
<evidence type="ECO:0000313" key="8">
    <source>
        <dbReference type="Proteomes" id="UP000494170"/>
    </source>
</evidence>
<reference evidence="7 8" key="1">
    <citation type="submission" date="2019-09" db="EMBL/GenBank/DDBJ databases">
        <authorList>
            <person name="Depoorter E."/>
        </authorList>
    </citation>
    <scope>NUCLEOTIDE SEQUENCE [LARGE SCALE GENOMIC DNA]</scope>
    <source>
        <strain evidence="7">LMG 6863</strain>
    </source>
</reference>
<keyword evidence="2" id="KW-0285">Flavoprotein</keyword>
<dbReference type="InterPro" id="IPR036188">
    <property type="entry name" value="FAD/NAD-bd_sf"/>
</dbReference>
<evidence type="ECO:0000256" key="4">
    <source>
        <dbReference type="ARBA" id="ARBA00023002"/>
    </source>
</evidence>
<protein>
    <submittedName>
        <fullName evidence="7">GMC family oxidoreductase</fullName>
    </submittedName>
</protein>
<proteinExistence type="inferred from homology"/>
<dbReference type="SUPFAM" id="SSF51905">
    <property type="entry name" value="FAD/NAD(P)-binding domain"/>
    <property type="match status" value="1"/>
</dbReference>
<feature type="domain" description="Glucose-methanol-choline oxidoreductase N-terminal" evidence="5">
    <location>
        <begin position="236"/>
        <end position="348"/>
    </location>
</feature>
<accession>A0A6P2N319</accession>
<feature type="domain" description="Glucose-methanol-choline oxidoreductase C-terminal" evidence="6">
    <location>
        <begin position="449"/>
        <end position="569"/>
    </location>
</feature>
<keyword evidence="4" id="KW-0560">Oxidoreductase</keyword>
<dbReference type="Pfam" id="PF05199">
    <property type="entry name" value="GMC_oxred_C"/>
    <property type="match status" value="1"/>
</dbReference>
<dbReference type="AlphaFoldDB" id="A0A6P2N319"/>
<evidence type="ECO:0000259" key="5">
    <source>
        <dbReference type="Pfam" id="PF00732"/>
    </source>
</evidence>
<dbReference type="GO" id="GO:0050660">
    <property type="term" value="F:flavin adenine dinucleotide binding"/>
    <property type="evidence" value="ECO:0007669"/>
    <property type="project" value="InterPro"/>
</dbReference>
<gene>
    <name evidence="7" type="ORF">BLA6863_04123</name>
</gene>
<dbReference type="GO" id="GO:0016614">
    <property type="term" value="F:oxidoreductase activity, acting on CH-OH group of donors"/>
    <property type="evidence" value="ECO:0007669"/>
    <property type="project" value="InterPro"/>
</dbReference>
<evidence type="ECO:0000256" key="3">
    <source>
        <dbReference type="ARBA" id="ARBA00022827"/>
    </source>
</evidence>
<sequence length="594" mass="65214">MHMPQVTKPEVDAVVVGMGWTGAIMGMELAEAGLTVVGLERGENRDTSPEFAYPAIADELAYIQRRKLMQNLARETVTIRHAPNEDALPYRQLGAFLLGTGVGGSGVHWNGTTWRANAADLKIRSHYVQRYGAGFIPGDMTIQDWPYSLDELEPYFERIEAVMGTSGKAGNLHGRIVDGGNPFEALRRRDYPCPPLADNYPATLFRHAASEVGFHPFPIPASNASIAYQNPYGMQLGPCNFCGYCEGFGCYMYAKASPQACILPALLAKPNFELRDRSHVTRVQLDSSGKRATGVTYLDAQGREVFQPARIVLLCAFQMHNVRLLLLSGIGTPYDPATGTGTVGRNFAYQKNSAVSLFFDKDVHIDPFIGAGSGGQAFDDFNADHFDHSAAGFVGGAYISAMVTGGRPIGQTLLPEGTPKWGAAWKKALKDNYLHSFSIGTAGSVMSYRTNYLDLDPTYRDAYGLPLLRMTFDWHDNEMRMTRFVTDKAEQVARAMKPKSMSVHAGKIGDHFDMRPYQTTHTTGGAVCGDRPDTSVVNKYLQSWDVHNVFVTGACAFPQNWAYNPTGMVGAQAYFAARAIREQYLKHPGPLLPT</sequence>
<dbReference type="PANTHER" id="PTHR46056">
    <property type="entry name" value="LONG-CHAIN-ALCOHOL OXIDASE"/>
    <property type="match status" value="1"/>
</dbReference>
<dbReference type="InterPro" id="IPR007867">
    <property type="entry name" value="GMC_OxRtase_C"/>
</dbReference>
<evidence type="ECO:0000259" key="6">
    <source>
        <dbReference type="Pfam" id="PF05199"/>
    </source>
</evidence>
<name>A0A6P2N319_BURL3</name>
<keyword evidence="3" id="KW-0274">FAD</keyword>
<dbReference type="EMBL" id="CABVPY010000026">
    <property type="protein sequence ID" value="VWB86726.1"/>
    <property type="molecule type" value="Genomic_DNA"/>
</dbReference>
<dbReference type="SUPFAM" id="SSF54373">
    <property type="entry name" value="FAD-linked reductases, C-terminal domain"/>
    <property type="match status" value="1"/>
</dbReference>
<dbReference type="Gene3D" id="3.50.50.60">
    <property type="entry name" value="FAD/NAD(P)-binding domain"/>
    <property type="match status" value="2"/>
</dbReference>
<organism evidence="7 8">
    <name type="scientific">Burkholderia lata (strain ATCC 17760 / DSM 23089 / LMG 22485 / NCIMB 9086 / R18194 / 383)</name>
    <dbReference type="NCBI Taxonomy" id="482957"/>
    <lineage>
        <taxon>Bacteria</taxon>
        <taxon>Pseudomonadati</taxon>
        <taxon>Pseudomonadota</taxon>
        <taxon>Betaproteobacteria</taxon>
        <taxon>Burkholderiales</taxon>
        <taxon>Burkholderiaceae</taxon>
        <taxon>Burkholderia</taxon>
        <taxon>Burkholderia cepacia complex</taxon>
    </lineage>
</organism>
<evidence type="ECO:0000313" key="7">
    <source>
        <dbReference type="EMBL" id="VWB86726.1"/>
    </source>
</evidence>
<dbReference type="InterPro" id="IPR000172">
    <property type="entry name" value="GMC_OxRdtase_N"/>
</dbReference>
<evidence type="ECO:0000256" key="2">
    <source>
        <dbReference type="ARBA" id="ARBA00022630"/>
    </source>
</evidence>
<comment type="similarity">
    <text evidence="1">Belongs to the GMC oxidoreductase family.</text>
</comment>